<accession>A0ACB7SNL2</accession>
<dbReference type="EMBL" id="CM023483">
    <property type="protein sequence ID" value="KAH6936308.1"/>
    <property type="molecule type" value="Genomic_DNA"/>
</dbReference>
<proteinExistence type="predicted"/>
<keyword evidence="2" id="KW-1185">Reference proteome</keyword>
<comment type="caution">
    <text evidence="1">The sequence shown here is derived from an EMBL/GenBank/DDBJ whole genome shotgun (WGS) entry which is preliminary data.</text>
</comment>
<evidence type="ECO:0000313" key="1">
    <source>
        <dbReference type="EMBL" id="KAH6936308.1"/>
    </source>
</evidence>
<gene>
    <name evidence="1" type="ORF">HPB50_015515</name>
</gene>
<dbReference type="Proteomes" id="UP000821845">
    <property type="component" value="Chromosome 3"/>
</dbReference>
<sequence length="201" mass="22204">MQQEIVSAREVNRSTLPRGAVTDPNPFMAAGQIRGFSHVVVHGLKGLTNILCVNLTDYLGDNSSTLGKQQKGGIRVWHACSVNEETLFLRLSPSATLKGSVQDYLVFMIHIVSPVNARQGKSNNFQHCCWGAFSDIIFAIASRVGFSLYSSDFLQFEQALTLLPRQKPGGPRSSGSEELYRSRHQPKLLLGLDYRSPVNLL</sequence>
<organism evidence="1 2">
    <name type="scientific">Hyalomma asiaticum</name>
    <name type="common">Tick</name>
    <dbReference type="NCBI Taxonomy" id="266040"/>
    <lineage>
        <taxon>Eukaryota</taxon>
        <taxon>Metazoa</taxon>
        <taxon>Ecdysozoa</taxon>
        <taxon>Arthropoda</taxon>
        <taxon>Chelicerata</taxon>
        <taxon>Arachnida</taxon>
        <taxon>Acari</taxon>
        <taxon>Parasitiformes</taxon>
        <taxon>Ixodida</taxon>
        <taxon>Ixodoidea</taxon>
        <taxon>Ixodidae</taxon>
        <taxon>Hyalomminae</taxon>
        <taxon>Hyalomma</taxon>
    </lineage>
</organism>
<protein>
    <submittedName>
        <fullName evidence="1">Uncharacterized protein</fullName>
    </submittedName>
</protein>
<evidence type="ECO:0000313" key="2">
    <source>
        <dbReference type="Proteomes" id="UP000821845"/>
    </source>
</evidence>
<name>A0ACB7SNL2_HYAAI</name>
<reference evidence="1" key="1">
    <citation type="submission" date="2020-05" db="EMBL/GenBank/DDBJ databases">
        <title>Large-scale comparative analyses of tick genomes elucidate their genetic diversity and vector capacities.</title>
        <authorList>
            <person name="Jia N."/>
            <person name="Wang J."/>
            <person name="Shi W."/>
            <person name="Du L."/>
            <person name="Sun Y."/>
            <person name="Zhan W."/>
            <person name="Jiang J."/>
            <person name="Wang Q."/>
            <person name="Zhang B."/>
            <person name="Ji P."/>
            <person name="Sakyi L.B."/>
            <person name="Cui X."/>
            <person name="Yuan T."/>
            <person name="Jiang B."/>
            <person name="Yang W."/>
            <person name="Lam T.T.-Y."/>
            <person name="Chang Q."/>
            <person name="Ding S."/>
            <person name="Wang X."/>
            <person name="Zhu J."/>
            <person name="Ruan X."/>
            <person name="Zhao L."/>
            <person name="Wei J."/>
            <person name="Que T."/>
            <person name="Du C."/>
            <person name="Cheng J."/>
            <person name="Dai P."/>
            <person name="Han X."/>
            <person name="Huang E."/>
            <person name="Gao Y."/>
            <person name="Liu J."/>
            <person name="Shao H."/>
            <person name="Ye R."/>
            <person name="Li L."/>
            <person name="Wei W."/>
            <person name="Wang X."/>
            <person name="Wang C."/>
            <person name="Yang T."/>
            <person name="Huo Q."/>
            <person name="Li W."/>
            <person name="Guo W."/>
            <person name="Chen H."/>
            <person name="Zhou L."/>
            <person name="Ni X."/>
            <person name="Tian J."/>
            <person name="Zhou Y."/>
            <person name="Sheng Y."/>
            <person name="Liu T."/>
            <person name="Pan Y."/>
            <person name="Xia L."/>
            <person name="Li J."/>
            <person name="Zhao F."/>
            <person name="Cao W."/>
        </authorList>
    </citation>
    <scope>NUCLEOTIDE SEQUENCE</scope>
    <source>
        <strain evidence="1">Hyas-2018</strain>
    </source>
</reference>